<name>A0ACC2NFA4_9HYME</name>
<evidence type="ECO:0000313" key="2">
    <source>
        <dbReference type="Proteomes" id="UP001239111"/>
    </source>
</evidence>
<dbReference type="EMBL" id="CM056743">
    <property type="protein sequence ID" value="KAJ8669019.1"/>
    <property type="molecule type" value="Genomic_DNA"/>
</dbReference>
<gene>
    <name evidence="1" type="ORF">QAD02_000278</name>
</gene>
<protein>
    <submittedName>
        <fullName evidence="1">Uncharacterized protein</fullName>
    </submittedName>
</protein>
<proteinExistence type="predicted"/>
<evidence type="ECO:0000313" key="1">
    <source>
        <dbReference type="EMBL" id="KAJ8669019.1"/>
    </source>
</evidence>
<accession>A0ACC2NFA4</accession>
<comment type="caution">
    <text evidence="1">The sequence shown here is derived from an EMBL/GenBank/DDBJ whole genome shotgun (WGS) entry which is preliminary data.</text>
</comment>
<reference evidence="1" key="1">
    <citation type="submission" date="2023-04" db="EMBL/GenBank/DDBJ databases">
        <title>A chromosome-level genome assembly of the parasitoid wasp Eretmocerus hayati.</title>
        <authorList>
            <person name="Zhong Y."/>
            <person name="Liu S."/>
            <person name="Liu Y."/>
        </authorList>
    </citation>
    <scope>NUCLEOTIDE SEQUENCE</scope>
    <source>
        <strain evidence="1">ZJU_SS_LIU_2023</strain>
    </source>
</reference>
<sequence>MIESDQLLQPNIFILFIWMVFLSHFWLKDNSDSNDRFRRLSLRYHPERSVVQASDIEIDGCCQPGDADAKKRVEAFAIAAEAYEVLSDPLRRAVYDQYGERGLKNHLRGPDGCIKPYVYHGQPLRTYREFFGTENPYADLLDNFGNTRLPDCPEPPPKKKDEPLIKALPLSLNEVFYGGVKKMKIQRLVLVGGDGDDCGDDNNKGATALEEKILSIPIMPGMPSGMKIVFPEEGDQGPTKIPADVVFVTEDKPHDIFQRDGSDLRMTAKVFLSEALTGTVVTLHTVDDRLLRVPITSVISPDYVKRISGEGLPLIDDPDHRGDLIIDFEIEFPAYLGSASKSLIKRAFDPREIEAEEERHRNKSSFGNERVHRMLLDGKMYMRANKLSEMCRP</sequence>
<keyword evidence="2" id="KW-1185">Reference proteome</keyword>
<organism evidence="1 2">
    <name type="scientific">Eretmocerus hayati</name>
    <dbReference type="NCBI Taxonomy" id="131215"/>
    <lineage>
        <taxon>Eukaryota</taxon>
        <taxon>Metazoa</taxon>
        <taxon>Ecdysozoa</taxon>
        <taxon>Arthropoda</taxon>
        <taxon>Hexapoda</taxon>
        <taxon>Insecta</taxon>
        <taxon>Pterygota</taxon>
        <taxon>Neoptera</taxon>
        <taxon>Endopterygota</taxon>
        <taxon>Hymenoptera</taxon>
        <taxon>Apocrita</taxon>
        <taxon>Proctotrupomorpha</taxon>
        <taxon>Chalcidoidea</taxon>
        <taxon>Aphelinidae</taxon>
        <taxon>Aphelininae</taxon>
        <taxon>Eretmocerus</taxon>
    </lineage>
</organism>
<dbReference type="Proteomes" id="UP001239111">
    <property type="component" value="Chromosome 3"/>
</dbReference>